<dbReference type="PANTHER" id="PTHR34591">
    <property type="entry name" value="OS03G0653100 PROTEIN-RELATED"/>
    <property type="match status" value="1"/>
</dbReference>
<dbReference type="Gene3D" id="1.20.1280.50">
    <property type="match status" value="1"/>
</dbReference>
<evidence type="ECO:0000313" key="2">
    <source>
        <dbReference type="EMBL" id="TVU47506.1"/>
    </source>
</evidence>
<dbReference type="EMBL" id="RWGY01000004">
    <property type="protein sequence ID" value="TVU47506.1"/>
    <property type="molecule type" value="Genomic_DNA"/>
</dbReference>
<dbReference type="Proteomes" id="UP000324897">
    <property type="component" value="Chromosome 5"/>
</dbReference>
<sequence length="480" mass="54651">MEATETALPDDALAGIFGRLPAHTLAACRGVCKAWRAVVDARGLLLPHVLPHAVRGIFINYTDYPRPGLFFARPSSARPAGTIDGNLGYLPASTSSDISVLDHCNGLLLYGDTRELYVVNPATRQWERLPVLPDASEYLAYLVFDPAVSLHYEVVMVPRVPEKPRHLLRLGDVPERLNGASTAGLTIEALYPTRQAPPSSWWEGELEDPCRLMEWPPPSCALHVFSSVKKRWEQRSFVREGRAVGTIEDARLDSFPWMYLGPRRRYAVYWGGALYVHCQGAFVMRLPMAGPRYQVIDTPIGIEEGKRGRSYLGRSEKGIYFATFYDYYLLRVWILDESRGEIKWELRHDIDLESSALWAALHKNNRQRIDGPWILDEDNMNNAAPKPYFDWDSDDDNILDYEDKDEYEEAYIYLLGFHPYKEIVFLMASYIGIAYHLNSSKVQYLGKLYPKDYDLSSVRGVHESFPYTPCLVGELLGTIQ</sequence>
<evidence type="ECO:0000259" key="1">
    <source>
        <dbReference type="SMART" id="SM00256"/>
    </source>
</evidence>
<accession>A0A5J9WHU0</accession>
<dbReference type="SMART" id="SM00256">
    <property type="entry name" value="FBOX"/>
    <property type="match status" value="1"/>
</dbReference>
<evidence type="ECO:0000313" key="3">
    <source>
        <dbReference type="Proteomes" id="UP000324897"/>
    </source>
</evidence>
<feature type="domain" description="F-box" evidence="1">
    <location>
        <begin position="8"/>
        <end position="48"/>
    </location>
</feature>
<reference evidence="2 3" key="1">
    <citation type="journal article" date="2019" name="Sci. Rep.">
        <title>A high-quality genome of Eragrostis curvula grass provides insights into Poaceae evolution and supports new strategies to enhance forage quality.</title>
        <authorList>
            <person name="Carballo J."/>
            <person name="Santos B.A.C.M."/>
            <person name="Zappacosta D."/>
            <person name="Garbus I."/>
            <person name="Selva J.P."/>
            <person name="Gallo C.A."/>
            <person name="Diaz A."/>
            <person name="Albertini E."/>
            <person name="Caccamo M."/>
            <person name="Echenique V."/>
        </authorList>
    </citation>
    <scope>NUCLEOTIDE SEQUENCE [LARGE SCALE GENOMIC DNA]</scope>
    <source>
        <strain evidence="3">cv. Victoria</strain>
        <tissue evidence="2">Leaf</tissue>
    </source>
</reference>
<gene>
    <name evidence="2" type="ORF">EJB05_07109</name>
</gene>
<dbReference type="PANTHER" id="PTHR34591:SF21">
    <property type="entry name" value="F-BOX DOMAIN CONTAINING PROTEIN, EXPRESSED"/>
    <property type="match status" value="1"/>
</dbReference>
<comment type="caution">
    <text evidence="2">The sequence shown here is derived from an EMBL/GenBank/DDBJ whole genome shotgun (WGS) entry which is preliminary data.</text>
</comment>
<keyword evidence="3" id="KW-1185">Reference proteome</keyword>
<feature type="non-terminal residue" evidence="2">
    <location>
        <position position="1"/>
    </location>
</feature>
<dbReference type="OrthoDB" id="627403at2759"/>
<dbReference type="AlphaFoldDB" id="A0A5J9WHU0"/>
<name>A0A5J9WHU0_9POAL</name>
<dbReference type="InterPro" id="IPR001810">
    <property type="entry name" value="F-box_dom"/>
</dbReference>
<dbReference type="InterPro" id="IPR036047">
    <property type="entry name" value="F-box-like_dom_sf"/>
</dbReference>
<dbReference type="Pfam" id="PF12937">
    <property type="entry name" value="F-box-like"/>
    <property type="match status" value="1"/>
</dbReference>
<proteinExistence type="predicted"/>
<dbReference type="Gramene" id="TVU47506">
    <property type="protein sequence ID" value="TVU47506"/>
    <property type="gene ID" value="EJB05_07109"/>
</dbReference>
<dbReference type="SUPFAM" id="SSF81383">
    <property type="entry name" value="F-box domain"/>
    <property type="match status" value="1"/>
</dbReference>
<protein>
    <recommendedName>
        <fullName evidence="1">F-box domain-containing protein</fullName>
    </recommendedName>
</protein>
<organism evidence="2 3">
    <name type="scientific">Eragrostis curvula</name>
    <name type="common">weeping love grass</name>
    <dbReference type="NCBI Taxonomy" id="38414"/>
    <lineage>
        <taxon>Eukaryota</taxon>
        <taxon>Viridiplantae</taxon>
        <taxon>Streptophyta</taxon>
        <taxon>Embryophyta</taxon>
        <taxon>Tracheophyta</taxon>
        <taxon>Spermatophyta</taxon>
        <taxon>Magnoliopsida</taxon>
        <taxon>Liliopsida</taxon>
        <taxon>Poales</taxon>
        <taxon>Poaceae</taxon>
        <taxon>PACMAD clade</taxon>
        <taxon>Chloridoideae</taxon>
        <taxon>Eragrostideae</taxon>
        <taxon>Eragrostidinae</taxon>
        <taxon>Eragrostis</taxon>
    </lineage>
</organism>